<protein>
    <submittedName>
        <fullName evidence="1">Uncharacterized protein</fullName>
    </submittedName>
</protein>
<organism evidence="1 2">
    <name type="scientific">Lactuca saligna</name>
    <name type="common">Willowleaf lettuce</name>
    <dbReference type="NCBI Taxonomy" id="75948"/>
    <lineage>
        <taxon>Eukaryota</taxon>
        <taxon>Viridiplantae</taxon>
        <taxon>Streptophyta</taxon>
        <taxon>Embryophyta</taxon>
        <taxon>Tracheophyta</taxon>
        <taxon>Spermatophyta</taxon>
        <taxon>Magnoliopsida</taxon>
        <taxon>eudicotyledons</taxon>
        <taxon>Gunneridae</taxon>
        <taxon>Pentapetalae</taxon>
        <taxon>asterids</taxon>
        <taxon>campanulids</taxon>
        <taxon>Asterales</taxon>
        <taxon>Asteraceae</taxon>
        <taxon>Cichorioideae</taxon>
        <taxon>Cichorieae</taxon>
        <taxon>Lactucinae</taxon>
        <taxon>Lactuca</taxon>
    </lineage>
</organism>
<accession>A0AA35YFY2</accession>
<name>A0AA35YFY2_LACSI</name>
<proteinExistence type="predicted"/>
<sequence length="125" mass="13944">MGSLLKPVKTQRLMAEMSMDRLKGKRKQKGSRLFFSVLQSLAIYTAGGDDGLDIYRSAGYYKENSIKAEHANQTSAVCNKKTEGRRHVEKEAFAFVDGCGGRSFWCVWWSVHLVDGDSCDRSKGG</sequence>
<gene>
    <name evidence="1" type="ORF">LSALG_LOCUS13390</name>
</gene>
<dbReference type="Proteomes" id="UP001177003">
    <property type="component" value="Chromosome 2"/>
</dbReference>
<reference evidence="1" key="1">
    <citation type="submission" date="2023-04" db="EMBL/GenBank/DDBJ databases">
        <authorList>
            <person name="Vijverberg K."/>
            <person name="Xiong W."/>
            <person name="Schranz E."/>
        </authorList>
    </citation>
    <scope>NUCLEOTIDE SEQUENCE</scope>
</reference>
<dbReference type="EMBL" id="OX465078">
    <property type="protein sequence ID" value="CAI9273225.1"/>
    <property type="molecule type" value="Genomic_DNA"/>
</dbReference>
<keyword evidence="2" id="KW-1185">Reference proteome</keyword>
<dbReference type="AlphaFoldDB" id="A0AA35YFY2"/>
<evidence type="ECO:0000313" key="1">
    <source>
        <dbReference type="EMBL" id="CAI9273225.1"/>
    </source>
</evidence>
<evidence type="ECO:0000313" key="2">
    <source>
        <dbReference type="Proteomes" id="UP001177003"/>
    </source>
</evidence>